<evidence type="ECO:0000259" key="1">
    <source>
        <dbReference type="Pfam" id="PF00144"/>
    </source>
</evidence>
<dbReference type="Gene3D" id="3.40.710.10">
    <property type="entry name" value="DD-peptidase/beta-lactamase superfamily"/>
    <property type="match status" value="1"/>
</dbReference>
<dbReference type="Pfam" id="PF00144">
    <property type="entry name" value="Beta-lactamase"/>
    <property type="match status" value="1"/>
</dbReference>
<dbReference type="Proteomes" id="UP000001343">
    <property type="component" value="Unassembled WGS sequence"/>
</dbReference>
<dbReference type="InterPro" id="IPR050491">
    <property type="entry name" value="AmpC-like"/>
</dbReference>
<dbReference type="InterPro" id="IPR012338">
    <property type="entry name" value="Beta-lactam/transpept-like"/>
</dbReference>
<dbReference type="PANTHER" id="PTHR46825">
    <property type="entry name" value="D-ALANYL-D-ALANINE-CARBOXYPEPTIDASE/ENDOPEPTIDASE AMPH"/>
    <property type="match status" value="1"/>
</dbReference>
<dbReference type="PANTHER" id="PTHR46825:SF9">
    <property type="entry name" value="BETA-LACTAMASE-RELATED DOMAIN-CONTAINING PROTEIN"/>
    <property type="match status" value="1"/>
</dbReference>
<organism evidence="2 3">
    <name type="scientific">Leptospira mayottensis 200901122</name>
    <dbReference type="NCBI Taxonomy" id="1193010"/>
    <lineage>
        <taxon>Bacteria</taxon>
        <taxon>Pseudomonadati</taxon>
        <taxon>Spirochaetota</taxon>
        <taxon>Spirochaetia</taxon>
        <taxon>Leptospirales</taxon>
        <taxon>Leptospiraceae</taxon>
        <taxon>Leptospira</taxon>
    </lineage>
</organism>
<accession>A0AA87MPZ0</accession>
<dbReference type="SUPFAM" id="SSF56601">
    <property type="entry name" value="beta-lactamase/transpeptidase-like"/>
    <property type="match status" value="1"/>
</dbReference>
<protein>
    <submittedName>
        <fullName evidence="2">Beta-lactamase</fullName>
    </submittedName>
</protein>
<gene>
    <name evidence="2" type="ORF">LEP1GSC125_1159</name>
</gene>
<dbReference type="EMBL" id="AKWM02000022">
    <property type="protein sequence ID" value="EKS01212.1"/>
    <property type="molecule type" value="Genomic_DNA"/>
</dbReference>
<dbReference type="InterPro" id="IPR001466">
    <property type="entry name" value="Beta-lactam-related"/>
</dbReference>
<feature type="domain" description="Beta-lactamase-related" evidence="1">
    <location>
        <begin position="48"/>
        <end position="373"/>
    </location>
</feature>
<evidence type="ECO:0000313" key="2">
    <source>
        <dbReference type="EMBL" id="EKS01212.1"/>
    </source>
</evidence>
<sequence length="385" mass="44266">MIYRFESILICLVVLFVFTCNLTTNRRIMDKEERMRNYLLKYAGNGCNPGLQYAVTSPRELLYSSSVGSADIVGNVPLTKESQMMIHSMSKTFTAVAVLQLIDQGKLFLDDSARRYLPYIPYDEKVTIRHLLAQTSGIPDPIPLSWVHTAQEDGSFDEDRALREILEKYSKLNFEPGKRYSYSNISYWLLGKIVEKISGVSYKEYMTSKIFKKLNLSESEMGFSIPIGPRHVKGYLRKFSFLNLFKSFLLDSKFFGEYEGNWLHIRDHYLNGPSFGGIISNAESISFFLRDQLSEESVLFSHNVKSLFYQPQNDNQGNSVEMSLGWHIRSLNGNRYYFKEGGGGGFHSEMRIYPDRGIATVVISNDTEFNTRDFLNETDPEFFSK</sequence>
<dbReference type="RefSeq" id="WP_002761586.1">
    <property type="nucleotide sequence ID" value="NZ_AKWM02000022.1"/>
</dbReference>
<name>A0AA87MPZ0_9LEPT</name>
<reference evidence="2 3" key="1">
    <citation type="journal article" date="2014" name="Int. J. Syst. Evol. Microbiol.">
        <title>Leptospira mayottensis sp. nov., a pathogenic species of the genus Leptospira isolated from humans.</title>
        <authorList>
            <person name="Bourhy P."/>
            <person name="Collet L."/>
            <person name="Brisse S."/>
            <person name="Picardeau M."/>
        </authorList>
    </citation>
    <scope>NUCLEOTIDE SEQUENCE [LARGE SCALE GENOMIC DNA]</scope>
    <source>
        <strain evidence="2 3">200901122</strain>
    </source>
</reference>
<comment type="caution">
    <text evidence="2">The sequence shown here is derived from an EMBL/GenBank/DDBJ whole genome shotgun (WGS) entry which is preliminary data.</text>
</comment>
<proteinExistence type="predicted"/>
<evidence type="ECO:0000313" key="3">
    <source>
        <dbReference type="Proteomes" id="UP000001343"/>
    </source>
</evidence>
<dbReference type="AlphaFoldDB" id="A0AA87MPZ0"/>